<dbReference type="AlphaFoldDB" id="A0A9K3ED84"/>
<evidence type="ECO:0000256" key="1">
    <source>
        <dbReference type="SAM" id="MobiDB-lite"/>
    </source>
</evidence>
<protein>
    <submittedName>
        <fullName evidence="3">Uncharacterized protein</fullName>
    </submittedName>
</protein>
<reference evidence="3" key="2">
    <citation type="submission" date="2020-06" db="EMBL/GenBank/DDBJ databases">
        <title>Helianthus annuus Genome sequencing and assembly Release 2.</title>
        <authorList>
            <person name="Gouzy J."/>
            <person name="Langlade N."/>
            <person name="Munos S."/>
        </authorList>
    </citation>
    <scope>NUCLEOTIDE SEQUENCE</scope>
    <source>
        <tissue evidence="3">Leaves</tissue>
    </source>
</reference>
<gene>
    <name evidence="3" type="ORF">HanXRQr2_Chr14g0658911</name>
</gene>
<keyword evidence="2" id="KW-0732">Signal</keyword>
<comment type="caution">
    <text evidence="3">The sequence shown here is derived from an EMBL/GenBank/DDBJ whole genome shotgun (WGS) entry which is preliminary data.</text>
</comment>
<name>A0A9K3ED84_HELAN</name>
<organism evidence="3 4">
    <name type="scientific">Helianthus annuus</name>
    <name type="common">Common sunflower</name>
    <dbReference type="NCBI Taxonomy" id="4232"/>
    <lineage>
        <taxon>Eukaryota</taxon>
        <taxon>Viridiplantae</taxon>
        <taxon>Streptophyta</taxon>
        <taxon>Embryophyta</taxon>
        <taxon>Tracheophyta</taxon>
        <taxon>Spermatophyta</taxon>
        <taxon>Magnoliopsida</taxon>
        <taxon>eudicotyledons</taxon>
        <taxon>Gunneridae</taxon>
        <taxon>Pentapetalae</taxon>
        <taxon>asterids</taxon>
        <taxon>campanulids</taxon>
        <taxon>Asterales</taxon>
        <taxon>Asteraceae</taxon>
        <taxon>Asteroideae</taxon>
        <taxon>Heliantheae alliance</taxon>
        <taxon>Heliantheae</taxon>
        <taxon>Helianthus</taxon>
    </lineage>
</organism>
<evidence type="ECO:0000313" key="3">
    <source>
        <dbReference type="EMBL" id="KAF5770391.1"/>
    </source>
</evidence>
<feature type="region of interest" description="Disordered" evidence="1">
    <location>
        <begin position="40"/>
        <end position="68"/>
    </location>
</feature>
<dbReference type="Gramene" id="mRNA:HanXRQr2_Chr14g0658911">
    <property type="protein sequence ID" value="CDS:HanXRQr2_Chr14g0658911.1"/>
    <property type="gene ID" value="HanXRQr2_Chr14g0658911"/>
</dbReference>
<dbReference type="Proteomes" id="UP000215914">
    <property type="component" value="Unassembled WGS sequence"/>
</dbReference>
<keyword evidence="4" id="KW-1185">Reference proteome</keyword>
<sequence length="68" mass="7175">MKAVVLIFVTMLLCSSLVVQGRAHKETVVYPDGYIDNHHNIPRQNYNSQGGASGGDDAGGDADNGDAN</sequence>
<accession>A0A9K3ED84</accession>
<evidence type="ECO:0000256" key="2">
    <source>
        <dbReference type="SAM" id="SignalP"/>
    </source>
</evidence>
<dbReference type="EMBL" id="MNCJ02000329">
    <property type="protein sequence ID" value="KAF5770391.1"/>
    <property type="molecule type" value="Genomic_DNA"/>
</dbReference>
<feature type="signal peptide" evidence="2">
    <location>
        <begin position="1"/>
        <end position="23"/>
    </location>
</feature>
<evidence type="ECO:0000313" key="4">
    <source>
        <dbReference type="Proteomes" id="UP000215914"/>
    </source>
</evidence>
<proteinExistence type="predicted"/>
<feature type="compositionally biased region" description="Acidic residues" evidence="1">
    <location>
        <begin position="58"/>
        <end position="68"/>
    </location>
</feature>
<reference evidence="3" key="1">
    <citation type="journal article" date="2017" name="Nature">
        <title>The sunflower genome provides insights into oil metabolism, flowering and Asterid evolution.</title>
        <authorList>
            <person name="Badouin H."/>
            <person name="Gouzy J."/>
            <person name="Grassa C.J."/>
            <person name="Murat F."/>
            <person name="Staton S.E."/>
            <person name="Cottret L."/>
            <person name="Lelandais-Briere C."/>
            <person name="Owens G.L."/>
            <person name="Carrere S."/>
            <person name="Mayjonade B."/>
            <person name="Legrand L."/>
            <person name="Gill N."/>
            <person name="Kane N.C."/>
            <person name="Bowers J.E."/>
            <person name="Hubner S."/>
            <person name="Bellec A."/>
            <person name="Berard A."/>
            <person name="Berges H."/>
            <person name="Blanchet N."/>
            <person name="Boniface M.C."/>
            <person name="Brunel D."/>
            <person name="Catrice O."/>
            <person name="Chaidir N."/>
            <person name="Claudel C."/>
            <person name="Donnadieu C."/>
            <person name="Faraut T."/>
            <person name="Fievet G."/>
            <person name="Helmstetter N."/>
            <person name="King M."/>
            <person name="Knapp S.J."/>
            <person name="Lai Z."/>
            <person name="Le Paslier M.C."/>
            <person name="Lippi Y."/>
            <person name="Lorenzon L."/>
            <person name="Mandel J.R."/>
            <person name="Marage G."/>
            <person name="Marchand G."/>
            <person name="Marquand E."/>
            <person name="Bret-Mestries E."/>
            <person name="Morien E."/>
            <person name="Nambeesan S."/>
            <person name="Nguyen T."/>
            <person name="Pegot-Espagnet P."/>
            <person name="Pouilly N."/>
            <person name="Raftis F."/>
            <person name="Sallet E."/>
            <person name="Schiex T."/>
            <person name="Thomas J."/>
            <person name="Vandecasteele C."/>
            <person name="Vares D."/>
            <person name="Vear F."/>
            <person name="Vautrin S."/>
            <person name="Crespi M."/>
            <person name="Mangin B."/>
            <person name="Burke J.M."/>
            <person name="Salse J."/>
            <person name="Munos S."/>
            <person name="Vincourt P."/>
            <person name="Rieseberg L.H."/>
            <person name="Langlade N.B."/>
        </authorList>
    </citation>
    <scope>NUCLEOTIDE SEQUENCE</scope>
    <source>
        <tissue evidence="3">Leaves</tissue>
    </source>
</reference>
<feature type="chain" id="PRO_5039925164" evidence="2">
    <location>
        <begin position="24"/>
        <end position="68"/>
    </location>
</feature>